<feature type="domain" description="GAF" evidence="3">
    <location>
        <begin position="88"/>
        <end position="239"/>
    </location>
</feature>
<dbReference type="SUPFAM" id="SSF55781">
    <property type="entry name" value="GAF domain-like"/>
    <property type="match status" value="1"/>
</dbReference>
<dbReference type="Pfam" id="PF01590">
    <property type="entry name" value="GAF"/>
    <property type="match status" value="1"/>
</dbReference>
<dbReference type="Pfam" id="PF13556">
    <property type="entry name" value="HTH_30"/>
    <property type="match status" value="1"/>
</dbReference>
<proteinExistence type="inferred from homology"/>
<gene>
    <name evidence="4" type="ORF">Q2T77_17910</name>
</gene>
<dbReference type="EMBL" id="JAUKVY010000012">
    <property type="protein sequence ID" value="MDO1534165.1"/>
    <property type="molecule type" value="Genomic_DNA"/>
</dbReference>
<dbReference type="Gene3D" id="1.10.10.2840">
    <property type="entry name" value="PucR C-terminal helix-turn-helix domain"/>
    <property type="match status" value="1"/>
</dbReference>
<accession>A0ABT8S5Z3</accession>
<dbReference type="InterPro" id="IPR042070">
    <property type="entry name" value="PucR_C-HTH_sf"/>
</dbReference>
<dbReference type="Gene3D" id="3.30.450.40">
    <property type="match status" value="1"/>
</dbReference>
<comment type="similarity">
    <text evidence="1">Belongs to the CdaR family.</text>
</comment>
<sequence>MRTNEEETGEQIALQLVRLLHQGTPSDEFAQCMAEVDALPASRPGKSNLVEAVRMAMAVRNRLELLQQRESGMLAVIESAQELSSRLDLASLLGAIVARARKLLGSDLAWLSVHDPGRDEFRVLVAQGAISPRVSDMVTLRDRGVAGVVMSTHLPFTTADYLHDTRFAHDAGLDEIFREDGIAALVGVPLIWEGGVVGLLFVADRYHRVHTTQSLSILCTLATHGAVALKNARDFEAVRAALDKADATRAELERHLRGIQAAADAHEQMTSLLARGASLSTLCQSVAQLLGGSLVVLDEAAQVISQGAATGYAGLGAQGYEPHGGRSAELVNALRLSRQAGRSVQAFEVDGECCRVMPVIGGDDVLGSIALFHRGTLEEVAVRTFERSSSVIGIVLLSQERMEAAKSRNVSALLRTLVSPRQDEWAVLVNRAERLGLDLSQPLTLLLVEMEGPGAGYAARYFRAMASMERTLIDEIDGMLVIVCGAPRAFDLRQEFSAWARRNAGAMHRGVLSRPAASPAELPQLYATLRRALGVLGRLGIQGQVIGQNELALYSALFETHDQASLSHFLEATIGPLISHDRKKNAQLASTLLHYFDGNQNAKTTAQRLGIHVNTVRQRLATIEDMLGHWGNAARALEIHMALRLWSLMRQPEAPPAADIA</sequence>
<protein>
    <submittedName>
        <fullName evidence="4">Helix-turn-helix domain-containing protein</fullName>
    </submittedName>
</protein>
<keyword evidence="5" id="KW-1185">Reference proteome</keyword>
<dbReference type="InterPro" id="IPR051448">
    <property type="entry name" value="CdaR-like_regulators"/>
</dbReference>
<dbReference type="InterPro" id="IPR025736">
    <property type="entry name" value="PucR_C-HTH_dom"/>
</dbReference>
<comment type="caution">
    <text evidence="4">The sequence shown here is derived from an EMBL/GenBank/DDBJ whole genome shotgun (WGS) entry which is preliminary data.</text>
</comment>
<dbReference type="InterPro" id="IPR003018">
    <property type="entry name" value="GAF"/>
</dbReference>
<feature type="coiled-coil region" evidence="2">
    <location>
        <begin position="235"/>
        <end position="269"/>
    </location>
</feature>
<dbReference type="SMART" id="SM00065">
    <property type="entry name" value="GAF"/>
    <property type="match status" value="1"/>
</dbReference>
<dbReference type="Proteomes" id="UP001169027">
    <property type="component" value="Unassembled WGS sequence"/>
</dbReference>
<reference evidence="4" key="1">
    <citation type="submission" date="2023-06" db="EMBL/GenBank/DDBJ databases">
        <authorList>
            <person name="Jiang Y."/>
            <person name="Liu Q."/>
        </authorList>
    </citation>
    <scope>NUCLEOTIDE SEQUENCE</scope>
    <source>
        <strain evidence="4">CGMCC 1.12090</strain>
    </source>
</reference>
<dbReference type="PANTHER" id="PTHR33744">
    <property type="entry name" value="CARBOHYDRATE DIACID REGULATOR"/>
    <property type="match status" value="1"/>
</dbReference>
<dbReference type="Pfam" id="PF17853">
    <property type="entry name" value="GGDEF_2"/>
    <property type="match status" value="1"/>
</dbReference>
<name>A0ABT8S5Z3_9BURK</name>
<keyword evidence="2" id="KW-0175">Coiled coil</keyword>
<evidence type="ECO:0000313" key="4">
    <source>
        <dbReference type="EMBL" id="MDO1534165.1"/>
    </source>
</evidence>
<organism evidence="4 5">
    <name type="scientific">Variovorax ginsengisoli</name>
    <dbReference type="NCBI Taxonomy" id="363844"/>
    <lineage>
        <taxon>Bacteria</taxon>
        <taxon>Pseudomonadati</taxon>
        <taxon>Pseudomonadota</taxon>
        <taxon>Betaproteobacteria</taxon>
        <taxon>Burkholderiales</taxon>
        <taxon>Comamonadaceae</taxon>
        <taxon>Variovorax</taxon>
    </lineage>
</organism>
<dbReference type="RefSeq" id="WP_301811468.1">
    <property type="nucleotide sequence ID" value="NZ_JAUJZH010000012.1"/>
</dbReference>
<evidence type="ECO:0000256" key="2">
    <source>
        <dbReference type="SAM" id="Coils"/>
    </source>
</evidence>
<evidence type="ECO:0000259" key="3">
    <source>
        <dbReference type="SMART" id="SM00065"/>
    </source>
</evidence>
<evidence type="ECO:0000256" key="1">
    <source>
        <dbReference type="ARBA" id="ARBA00006754"/>
    </source>
</evidence>
<dbReference type="InterPro" id="IPR041522">
    <property type="entry name" value="CdaR_GGDEF"/>
</dbReference>
<dbReference type="InterPro" id="IPR029016">
    <property type="entry name" value="GAF-like_dom_sf"/>
</dbReference>
<evidence type="ECO:0000313" key="5">
    <source>
        <dbReference type="Proteomes" id="UP001169027"/>
    </source>
</evidence>
<dbReference type="PANTHER" id="PTHR33744:SF1">
    <property type="entry name" value="DNA-BINDING TRANSCRIPTIONAL ACTIVATOR ADER"/>
    <property type="match status" value="1"/>
</dbReference>